<dbReference type="EMBL" id="APQM01000007">
    <property type="protein sequence ID" value="EOQ68997.1"/>
    <property type="molecule type" value="Genomic_DNA"/>
</dbReference>
<sequence length="65" mass="7329">MTEGVKVFTPLDIELAQKTTDIVNSQRYSNRPEFETLTLGWDRKTGAVAVNYTFVEEPPVNDQPA</sequence>
<reference evidence="1 2" key="1">
    <citation type="submission" date="2013-02" db="EMBL/GenBank/DDBJ databases">
        <title>The Genome Sequence of Acinetobacter sp. ANC 4050.</title>
        <authorList>
            <consortium name="The Broad Institute Genome Sequencing Platform"/>
            <consortium name="The Broad Institute Genome Sequencing Center for Infectious Disease"/>
            <person name="Cerqueira G."/>
            <person name="Feldgarden M."/>
            <person name="Courvalin P."/>
            <person name="Perichon B."/>
            <person name="Grillot-Courvalin C."/>
            <person name="Clermont D."/>
            <person name="Rocha E."/>
            <person name="Yoon E.-J."/>
            <person name="Nemec A."/>
            <person name="Walker B."/>
            <person name="Young S.K."/>
            <person name="Zeng Q."/>
            <person name="Gargeya S."/>
            <person name="Fitzgerald M."/>
            <person name="Haas B."/>
            <person name="Abouelleil A."/>
            <person name="Alvarado L."/>
            <person name="Arachchi H.M."/>
            <person name="Berlin A.M."/>
            <person name="Chapman S.B."/>
            <person name="Dewar J."/>
            <person name="Goldberg J."/>
            <person name="Griggs A."/>
            <person name="Gujja S."/>
            <person name="Hansen M."/>
            <person name="Howarth C."/>
            <person name="Imamovic A."/>
            <person name="Larimer J."/>
            <person name="McCowan C."/>
            <person name="Murphy C."/>
            <person name="Neiman D."/>
            <person name="Pearson M."/>
            <person name="Priest M."/>
            <person name="Roberts A."/>
            <person name="Saif S."/>
            <person name="Shea T."/>
            <person name="Sisk P."/>
            <person name="Sykes S."/>
            <person name="Wortman J."/>
            <person name="Nusbaum C."/>
            <person name="Birren B."/>
        </authorList>
    </citation>
    <scope>NUCLEOTIDE SEQUENCE [LARGE SCALE GENOMIC DNA]</scope>
    <source>
        <strain evidence="1 2">ANC 4050</strain>
    </source>
</reference>
<accession>R8YNF5</accession>
<organism evidence="1 2">
    <name type="scientific">Acinetobacter pittii ANC 4050</name>
    <dbReference type="NCBI Taxonomy" id="1217691"/>
    <lineage>
        <taxon>Bacteria</taxon>
        <taxon>Pseudomonadati</taxon>
        <taxon>Pseudomonadota</taxon>
        <taxon>Gammaproteobacteria</taxon>
        <taxon>Moraxellales</taxon>
        <taxon>Moraxellaceae</taxon>
        <taxon>Acinetobacter</taxon>
        <taxon>Acinetobacter calcoaceticus/baumannii complex</taxon>
    </lineage>
</organism>
<dbReference type="AlphaFoldDB" id="R8YNF5"/>
<dbReference type="Proteomes" id="UP000014024">
    <property type="component" value="Unassembled WGS sequence"/>
</dbReference>
<dbReference type="HOGENOM" id="CLU_2857385_0_0_6"/>
<protein>
    <submittedName>
        <fullName evidence="1">Uncharacterized protein</fullName>
    </submittedName>
</protein>
<gene>
    <name evidence="1" type="ORF">F931_01716</name>
</gene>
<evidence type="ECO:0000313" key="1">
    <source>
        <dbReference type="EMBL" id="EOQ68997.1"/>
    </source>
</evidence>
<dbReference type="RefSeq" id="WP_016141711.1">
    <property type="nucleotide sequence ID" value="NZ_KB976987.1"/>
</dbReference>
<evidence type="ECO:0000313" key="2">
    <source>
        <dbReference type="Proteomes" id="UP000014024"/>
    </source>
</evidence>
<dbReference type="PATRIC" id="fig|1217691.3.peg.1695"/>
<proteinExistence type="predicted"/>
<comment type="caution">
    <text evidence="1">The sequence shown here is derived from an EMBL/GenBank/DDBJ whole genome shotgun (WGS) entry which is preliminary data.</text>
</comment>
<dbReference type="OrthoDB" id="6707645at2"/>
<name>R8YNF5_ACIPI</name>